<accession>A0ABW3MSN8</accession>
<reference evidence="2" key="1">
    <citation type="journal article" date="2019" name="Int. J. Syst. Evol. Microbiol.">
        <title>The Global Catalogue of Microorganisms (GCM) 10K type strain sequencing project: providing services to taxonomists for standard genome sequencing and annotation.</title>
        <authorList>
            <consortium name="The Broad Institute Genomics Platform"/>
            <consortium name="The Broad Institute Genome Sequencing Center for Infectious Disease"/>
            <person name="Wu L."/>
            <person name="Ma J."/>
        </authorList>
    </citation>
    <scope>NUCLEOTIDE SEQUENCE [LARGE SCALE GENOMIC DNA]</scope>
    <source>
        <strain evidence="2">JCM 31486</strain>
    </source>
</reference>
<name>A0ABW3MSN8_9PSEU</name>
<evidence type="ECO:0000313" key="2">
    <source>
        <dbReference type="Proteomes" id="UP001597045"/>
    </source>
</evidence>
<gene>
    <name evidence="1" type="ORF">ACFQ1S_47095</name>
</gene>
<sequence>RNPRMPAAMIADGALNTYPSSCDTPSGALSGEHLDMISPHPIGKLTFDGVRCHPRRAPARIAGPWPGWRSSR</sequence>
<proteinExistence type="predicted"/>
<protein>
    <submittedName>
        <fullName evidence="1">Uncharacterized protein</fullName>
    </submittedName>
</protein>
<keyword evidence="2" id="KW-1185">Reference proteome</keyword>
<organism evidence="1 2">
    <name type="scientific">Kibdelosporangium lantanae</name>
    <dbReference type="NCBI Taxonomy" id="1497396"/>
    <lineage>
        <taxon>Bacteria</taxon>
        <taxon>Bacillati</taxon>
        <taxon>Actinomycetota</taxon>
        <taxon>Actinomycetes</taxon>
        <taxon>Pseudonocardiales</taxon>
        <taxon>Pseudonocardiaceae</taxon>
        <taxon>Kibdelosporangium</taxon>
    </lineage>
</organism>
<feature type="non-terminal residue" evidence="1">
    <location>
        <position position="1"/>
    </location>
</feature>
<dbReference type="EMBL" id="JBHTIS010004597">
    <property type="protein sequence ID" value="MFD1052634.1"/>
    <property type="molecule type" value="Genomic_DNA"/>
</dbReference>
<evidence type="ECO:0000313" key="1">
    <source>
        <dbReference type="EMBL" id="MFD1052634.1"/>
    </source>
</evidence>
<comment type="caution">
    <text evidence="1">The sequence shown here is derived from an EMBL/GenBank/DDBJ whole genome shotgun (WGS) entry which is preliminary data.</text>
</comment>
<dbReference type="Proteomes" id="UP001597045">
    <property type="component" value="Unassembled WGS sequence"/>
</dbReference>